<dbReference type="GO" id="GO:0050660">
    <property type="term" value="F:flavin adenine dinucleotide binding"/>
    <property type="evidence" value="ECO:0007669"/>
    <property type="project" value="InterPro"/>
</dbReference>
<evidence type="ECO:0000256" key="1">
    <source>
        <dbReference type="ARBA" id="ARBA00001974"/>
    </source>
</evidence>
<dbReference type="GO" id="GO:0016614">
    <property type="term" value="F:oxidoreductase activity, acting on CH-OH group of donors"/>
    <property type="evidence" value="ECO:0007669"/>
    <property type="project" value="InterPro"/>
</dbReference>
<dbReference type="InterPro" id="IPR012132">
    <property type="entry name" value="GMC_OxRdtase"/>
</dbReference>
<evidence type="ECO:0000259" key="3">
    <source>
        <dbReference type="Pfam" id="PF05199"/>
    </source>
</evidence>
<dbReference type="Pfam" id="PF05199">
    <property type="entry name" value="GMC_oxred_C"/>
    <property type="match status" value="1"/>
</dbReference>
<keyword evidence="5" id="KW-1185">Reference proteome</keyword>
<feature type="non-terminal residue" evidence="4">
    <location>
        <position position="1"/>
    </location>
</feature>
<reference evidence="4 5" key="1">
    <citation type="submission" date="2014-06" db="EMBL/GenBank/DDBJ databases">
        <title>Evolutionary Origins and Diversification of the Mycorrhizal Mutualists.</title>
        <authorList>
            <consortium name="DOE Joint Genome Institute"/>
            <consortium name="Mycorrhizal Genomics Consortium"/>
            <person name="Kohler A."/>
            <person name="Kuo A."/>
            <person name="Nagy L.G."/>
            <person name="Floudas D."/>
            <person name="Copeland A."/>
            <person name="Barry K.W."/>
            <person name="Cichocki N."/>
            <person name="Veneault-Fourrey C."/>
            <person name="LaButti K."/>
            <person name="Lindquist E.A."/>
            <person name="Lipzen A."/>
            <person name="Lundell T."/>
            <person name="Morin E."/>
            <person name="Murat C."/>
            <person name="Riley R."/>
            <person name="Ohm R."/>
            <person name="Sun H."/>
            <person name="Tunlid A."/>
            <person name="Henrissat B."/>
            <person name="Grigoriev I.V."/>
            <person name="Hibbett D.S."/>
            <person name="Martin F."/>
        </authorList>
    </citation>
    <scope>NUCLEOTIDE SEQUENCE [LARGE SCALE GENOMIC DNA]</scope>
    <source>
        <strain evidence="4 5">SS14</strain>
    </source>
</reference>
<dbReference type="InterPro" id="IPR007867">
    <property type="entry name" value="GMC_OxRtase_C"/>
</dbReference>
<comment type="similarity">
    <text evidence="2">Belongs to the GMC oxidoreductase family.</text>
</comment>
<dbReference type="InterPro" id="IPR036188">
    <property type="entry name" value="FAD/NAD-bd_sf"/>
</dbReference>
<organism evidence="4 5">
    <name type="scientific">Sphaerobolus stellatus (strain SS14)</name>
    <dbReference type="NCBI Taxonomy" id="990650"/>
    <lineage>
        <taxon>Eukaryota</taxon>
        <taxon>Fungi</taxon>
        <taxon>Dikarya</taxon>
        <taxon>Basidiomycota</taxon>
        <taxon>Agaricomycotina</taxon>
        <taxon>Agaricomycetes</taxon>
        <taxon>Phallomycetidae</taxon>
        <taxon>Geastrales</taxon>
        <taxon>Sphaerobolaceae</taxon>
        <taxon>Sphaerobolus</taxon>
    </lineage>
</organism>
<feature type="domain" description="Glucose-methanol-choline oxidoreductase C-terminal" evidence="3">
    <location>
        <begin position="2"/>
        <end position="134"/>
    </location>
</feature>
<dbReference type="PANTHER" id="PTHR11552">
    <property type="entry name" value="GLUCOSE-METHANOL-CHOLINE GMC OXIDOREDUCTASE"/>
    <property type="match status" value="1"/>
</dbReference>
<name>A0A0C9W0J6_SPHS4</name>
<protein>
    <submittedName>
        <fullName evidence="4">GMC oxidoreductase</fullName>
    </submittedName>
</protein>
<dbReference type="Proteomes" id="UP000054279">
    <property type="component" value="Unassembled WGS sequence"/>
</dbReference>
<dbReference type="Gene3D" id="3.30.560.10">
    <property type="entry name" value="Glucose Oxidase, domain 3"/>
    <property type="match status" value="1"/>
</dbReference>
<sequence>SGGSITLASSDPFVHPNIDIGILQTNFDINGMIQLSKDLDQFLKAPQWNDFILGPFGGLANATTDAALATFIRNNAVTVNHPVGTARMSPVNASWGVTDPNLLVKGTKGLRIVDASVFPQIPECHTQAVVYTVAERAAALVKLKYGLN</sequence>
<accession>A0A0C9W0J6</accession>
<dbReference type="SUPFAM" id="SSF54373">
    <property type="entry name" value="FAD-linked reductases, C-terminal domain"/>
    <property type="match status" value="1"/>
</dbReference>
<dbReference type="SUPFAM" id="SSF51905">
    <property type="entry name" value="FAD/NAD(P)-binding domain"/>
    <property type="match status" value="1"/>
</dbReference>
<proteinExistence type="inferred from homology"/>
<evidence type="ECO:0000313" key="4">
    <source>
        <dbReference type="EMBL" id="KIJ44401.1"/>
    </source>
</evidence>
<comment type="cofactor">
    <cofactor evidence="1">
        <name>FAD</name>
        <dbReference type="ChEBI" id="CHEBI:57692"/>
    </cofactor>
</comment>
<dbReference type="AlphaFoldDB" id="A0A0C9W0J6"/>
<dbReference type="Gene3D" id="3.50.50.60">
    <property type="entry name" value="FAD/NAD(P)-binding domain"/>
    <property type="match status" value="1"/>
</dbReference>
<dbReference type="EMBL" id="KN837118">
    <property type="protein sequence ID" value="KIJ44401.1"/>
    <property type="molecule type" value="Genomic_DNA"/>
</dbReference>
<dbReference type="OrthoDB" id="269227at2759"/>
<dbReference type="PANTHER" id="PTHR11552:SF147">
    <property type="entry name" value="CHOLINE DEHYDROGENASE, MITOCHONDRIAL"/>
    <property type="match status" value="1"/>
</dbReference>
<evidence type="ECO:0000256" key="2">
    <source>
        <dbReference type="ARBA" id="ARBA00010790"/>
    </source>
</evidence>
<evidence type="ECO:0000313" key="5">
    <source>
        <dbReference type="Proteomes" id="UP000054279"/>
    </source>
</evidence>
<dbReference type="HOGENOM" id="CLU_002865_2_2_1"/>
<gene>
    <name evidence="4" type="ORF">M422DRAFT_168642</name>
</gene>